<keyword evidence="2" id="KW-0560">Oxidoreductase</keyword>
<dbReference type="SMART" id="SM00822">
    <property type="entry name" value="PKS_KR"/>
    <property type="match status" value="1"/>
</dbReference>
<evidence type="ECO:0000256" key="3">
    <source>
        <dbReference type="RuleBase" id="RU000363"/>
    </source>
</evidence>
<proteinExistence type="inferred from homology"/>
<dbReference type="RefSeq" id="WP_011478955.1">
    <property type="nucleotide sequence ID" value="NC_007947.1"/>
</dbReference>
<dbReference type="Proteomes" id="UP000002440">
    <property type="component" value="Chromosome"/>
</dbReference>
<dbReference type="InterPro" id="IPR020904">
    <property type="entry name" value="Sc_DH/Rdtase_CS"/>
</dbReference>
<dbReference type="InterPro" id="IPR036291">
    <property type="entry name" value="NAD(P)-bd_dom_sf"/>
</dbReference>
<dbReference type="Pfam" id="PF00106">
    <property type="entry name" value="adh_short"/>
    <property type="match status" value="1"/>
</dbReference>
<dbReference type="HOGENOM" id="CLU_010194_2_10_4"/>
<dbReference type="EMBL" id="CP000284">
    <property type="protein sequence ID" value="ABE48858.1"/>
    <property type="molecule type" value="Genomic_DNA"/>
</dbReference>
<dbReference type="PANTHER" id="PTHR43115:SF4">
    <property type="entry name" value="DEHYDROGENASE_REDUCTASE SDR FAMILY MEMBER 11"/>
    <property type="match status" value="1"/>
</dbReference>
<dbReference type="eggNOG" id="COG4221">
    <property type="taxonomic scope" value="Bacteria"/>
</dbReference>
<dbReference type="AlphaFoldDB" id="Q1H3S9"/>
<dbReference type="PRINTS" id="PR00081">
    <property type="entry name" value="GDHRDH"/>
</dbReference>
<dbReference type="PANTHER" id="PTHR43115">
    <property type="entry name" value="DEHYDROGENASE/REDUCTASE SDR FAMILY MEMBER 11"/>
    <property type="match status" value="1"/>
</dbReference>
<dbReference type="OrthoDB" id="9810734at2"/>
<dbReference type="InterPro" id="IPR057326">
    <property type="entry name" value="KR_dom"/>
</dbReference>
<dbReference type="STRING" id="265072.Mfla_0588"/>
<comment type="similarity">
    <text evidence="1 3">Belongs to the short-chain dehydrogenases/reductases (SDR) family.</text>
</comment>
<keyword evidence="6" id="KW-1185">Reference proteome</keyword>
<dbReference type="SUPFAM" id="SSF51735">
    <property type="entry name" value="NAD(P)-binding Rossmann-fold domains"/>
    <property type="match status" value="1"/>
</dbReference>
<evidence type="ECO:0000259" key="4">
    <source>
        <dbReference type="SMART" id="SM00822"/>
    </source>
</evidence>
<accession>Q1H3S9</accession>
<dbReference type="KEGG" id="mfa:Mfla_0588"/>
<dbReference type="Gene3D" id="3.40.50.720">
    <property type="entry name" value="NAD(P)-binding Rossmann-like Domain"/>
    <property type="match status" value="1"/>
</dbReference>
<protein>
    <submittedName>
        <fullName evidence="5">Short-chain dehydrogenase/reductase SDR</fullName>
    </submittedName>
</protein>
<dbReference type="InterPro" id="IPR002347">
    <property type="entry name" value="SDR_fam"/>
</dbReference>
<gene>
    <name evidence="5" type="ordered locus">Mfla_0588</name>
</gene>
<evidence type="ECO:0000256" key="1">
    <source>
        <dbReference type="ARBA" id="ARBA00006484"/>
    </source>
</evidence>
<organism evidence="5 6">
    <name type="scientific">Methylobacillus flagellatus (strain ATCC 51484 / DSM 6875 / VKM B-1610 / KT)</name>
    <dbReference type="NCBI Taxonomy" id="265072"/>
    <lineage>
        <taxon>Bacteria</taxon>
        <taxon>Pseudomonadati</taxon>
        <taxon>Pseudomonadota</taxon>
        <taxon>Betaproteobacteria</taxon>
        <taxon>Nitrosomonadales</taxon>
        <taxon>Methylophilaceae</taxon>
        <taxon>Methylobacillus</taxon>
    </lineage>
</organism>
<feature type="domain" description="Ketoreductase" evidence="4">
    <location>
        <begin position="10"/>
        <end position="192"/>
    </location>
</feature>
<sequence length="247" mass="26407">MSSTPSGTAKVIVLTGASSGIGEATARHLARLGHHLFIGARRLDRLTALQDELRAEGCHVEVMQLDVTRLEDLQGIASQTHATHGRIDVLINNAGVMPLSPLAALKIDEWNRMLDVNVRGVLHGIAAALPIMQAQGHGHIINIASIGAYQVWPSSAVYCASKFAVRAISDGLRQETDAIRVTLVSPGVVESELADHITDETARAAMREFRRIALPPQAVAQAIAYAIAQPDGVDVNELIVRPTASPY</sequence>
<dbReference type="GO" id="GO:0016616">
    <property type="term" value="F:oxidoreductase activity, acting on the CH-OH group of donors, NAD or NADP as acceptor"/>
    <property type="evidence" value="ECO:0007669"/>
    <property type="project" value="UniProtKB-ARBA"/>
</dbReference>
<evidence type="ECO:0000313" key="5">
    <source>
        <dbReference type="EMBL" id="ABE48858.1"/>
    </source>
</evidence>
<dbReference type="PROSITE" id="PS00061">
    <property type="entry name" value="ADH_SHORT"/>
    <property type="match status" value="1"/>
</dbReference>
<evidence type="ECO:0000313" key="6">
    <source>
        <dbReference type="Proteomes" id="UP000002440"/>
    </source>
</evidence>
<name>Q1H3S9_METFK</name>
<dbReference type="FunFam" id="3.40.50.720:FF:000047">
    <property type="entry name" value="NADP-dependent L-serine/L-allo-threonine dehydrogenase"/>
    <property type="match status" value="1"/>
</dbReference>
<evidence type="ECO:0000256" key="2">
    <source>
        <dbReference type="ARBA" id="ARBA00023002"/>
    </source>
</evidence>
<reference evidence="5 6" key="1">
    <citation type="submission" date="2006-03" db="EMBL/GenBank/DDBJ databases">
        <title>Complete sequence of Methylobacillus flagellatus KT.</title>
        <authorList>
            <consortium name="US DOE Joint Genome Institute"/>
            <person name="Copeland A."/>
            <person name="Lucas S."/>
            <person name="Lapidus A."/>
            <person name="Barry K."/>
            <person name="Detter J.C."/>
            <person name="Glavina del Rio T."/>
            <person name="Hammon N."/>
            <person name="Israni S."/>
            <person name="Dalin E."/>
            <person name="Tice H."/>
            <person name="Pitluck S."/>
            <person name="Brettin T."/>
            <person name="Bruce D."/>
            <person name="Han C."/>
            <person name="Tapia R."/>
            <person name="Saunders E."/>
            <person name="Gilna P."/>
            <person name="Schmutz J."/>
            <person name="Larimer F."/>
            <person name="Land M."/>
            <person name="Kyrpides N."/>
            <person name="Anderson I."/>
            <person name="Richardson P."/>
        </authorList>
    </citation>
    <scope>NUCLEOTIDE SEQUENCE [LARGE SCALE GENOMIC DNA]</scope>
    <source>
        <strain evidence="6">KT / ATCC 51484 / DSM 6875</strain>
    </source>
</reference>
<dbReference type="PRINTS" id="PR00080">
    <property type="entry name" value="SDRFAMILY"/>
</dbReference>